<organism evidence="7 8">
    <name type="scientific">Pannus brasiliensis CCIBt3594</name>
    <dbReference type="NCBI Taxonomy" id="1427578"/>
    <lineage>
        <taxon>Bacteria</taxon>
        <taxon>Bacillati</taxon>
        <taxon>Cyanobacteriota</taxon>
        <taxon>Cyanophyceae</taxon>
        <taxon>Oscillatoriophycideae</taxon>
        <taxon>Chroococcales</taxon>
        <taxon>Microcystaceae</taxon>
        <taxon>Pannus</taxon>
    </lineage>
</organism>
<dbReference type="Pfam" id="PF00294">
    <property type="entry name" value="PfkB"/>
    <property type="match status" value="1"/>
</dbReference>
<feature type="domain" description="Carbohydrate kinase PfkB" evidence="6">
    <location>
        <begin position="5"/>
        <end position="311"/>
    </location>
</feature>
<dbReference type="SUPFAM" id="SSF53613">
    <property type="entry name" value="Ribokinase-like"/>
    <property type="match status" value="1"/>
</dbReference>
<evidence type="ECO:0000256" key="4">
    <source>
        <dbReference type="ARBA" id="ARBA00022777"/>
    </source>
</evidence>
<evidence type="ECO:0000256" key="5">
    <source>
        <dbReference type="ARBA" id="ARBA00022840"/>
    </source>
</evidence>
<dbReference type="GO" id="GO:0016301">
    <property type="term" value="F:kinase activity"/>
    <property type="evidence" value="ECO:0007669"/>
    <property type="project" value="UniProtKB-KW"/>
</dbReference>
<keyword evidence="8" id="KW-1185">Reference proteome</keyword>
<comment type="caution">
    <text evidence="7">The sequence shown here is derived from an EMBL/GenBank/DDBJ whole genome shotgun (WGS) entry which is preliminary data.</text>
</comment>
<evidence type="ECO:0000313" key="8">
    <source>
        <dbReference type="Proteomes" id="UP001328733"/>
    </source>
</evidence>
<dbReference type="AlphaFoldDB" id="A0AAW9QSS0"/>
<evidence type="ECO:0000256" key="1">
    <source>
        <dbReference type="ARBA" id="ARBA00010688"/>
    </source>
</evidence>
<dbReference type="InterPro" id="IPR002173">
    <property type="entry name" value="Carboh/pur_kinase_PfkB_CS"/>
</dbReference>
<dbReference type="RefSeq" id="WP_332863991.1">
    <property type="nucleotide sequence ID" value="NZ_JBAFSM010000007.1"/>
</dbReference>
<keyword evidence="4 7" id="KW-0418">Kinase</keyword>
<dbReference type="Gene3D" id="3.40.1190.20">
    <property type="match status" value="1"/>
</dbReference>
<reference evidence="7 8" key="1">
    <citation type="submission" date="2024-01" db="EMBL/GenBank/DDBJ databases">
        <title>Genomic insights into the taxonomy and metabolism of the cyanobacterium Pannus brasiliensis CCIBt3594.</title>
        <authorList>
            <person name="Machado M."/>
            <person name="Botero N.B."/>
            <person name="Andreote A.P.D."/>
            <person name="Feitosa A.M.T."/>
            <person name="Popin R."/>
            <person name="Sivonen K."/>
            <person name="Fiore M.F."/>
        </authorList>
    </citation>
    <scope>NUCLEOTIDE SEQUENCE [LARGE SCALE GENOMIC DNA]</scope>
    <source>
        <strain evidence="7 8">CCIBt3594</strain>
    </source>
</reference>
<dbReference type="CDD" id="cd01167">
    <property type="entry name" value="bac_FRK"/>
    <property type="match status" value="1"/>
</dbReference>
<dbReference type="EC" id="2.7.1.-" evidence="7"/>
<gene>
    <name evidence="7" type="ORF">V0288_05325</name>
</gene>
<sequence length="330" mass="35548">MNNPLVLCLGEILEDLLAEQSDRPLDRVTSWKAYTGGAPANVACASVKLGTPSAFIGRVGRDPVGDRSLKLLNRLGVNISAVQHDPIAPTRQVYVTRSSGGERHFAGFGALATTDFADTNLNAGDIPTSLFENARFLVTGTLGLAYPNSRGAIERAVSLAREHGVKIFLDINWRPVFWENPDSAPSIVREILQKADLVKCSDEEAEWLFGTDDPAEISRQFPNLRGILVTAGERGCRYRLGENGGTAAAFRVTTVDTTGAGDGFSAGFLHRCCQFGEEVFHSADIARKAVIYASAVGALVTIGPGAIDPQPSDRQVREFLRERGESIGKF</sequence>
<keyword evidence="2 7" id="KW-0808">Transferase</keyword>
<proteinExistence type="inferred from homology"/>
<comment type="similarity">
    <text evidence="1">Belongs to the carbohydrate kinase PfkB family.</text>
</comment>
<dbReference type="PANTHER" id="PTHR43085">
    <property type="entry name" value="HEXOKINASE FAMILY MEMBER"/>
    <property type="match status" value="1"/>
</dbReference>
<protein>
    <submittedName>
        <fullName evidence="7">Carbohydrate kinase</fullName>
        <ecNumber evidence="7">2.7.1.-</ecNumber>
    </submittedName>
</protein>
<dbReference type="GO" id="GO:0005524">
    <property type="term" value="F:ATP binding"/>
    <property type="evidence" value="ECO:0007669"/>
    <property type="project" value="UniProtKB-KW"/>
</dbReference>
<dbReference type="PROSITE" id="PS00583">
    <property type="entry name" value="PFKB_KINASES_1"/>
    <property type="match status" value="1"/>
</dbReference>
<evidence type="ECO:0000259" key="6">
    <source>
        <dbReference type="Pfam" id="PF00294"/>
    </source>
</evidence>
<accession>A0AAW9QSS0</accession>
<dbReference type="PROSITE" id="PS00584">
    <property type="entry name" value="PFKB_KINASES_2"/>
    <property type="match status" value="1"/>
</dbReference>
<dbReference type="InterPro" id="IPR011611">
    <property type="entry name" value="PfkB_dom"/>
</dbReference>
<dbReference type="EMBL" id="JBAFSM010000007">
    <property type="protein sequence ID" value="MEG3436533.1"/>
    <property type="molecule type" value="Genomic_DNA"/>
</dbReference>
<dbReference type="PANTHER" id="PTHR43085:SF1">
    <property type="entry name" value="PSEUDOURIDINE KINASE-RELATED"/>
    <property type="match status" value="1"/>
</dbReference>
<keyword evidence="3" id="KW-0547">Nucleotide-binding</keyword>
<evidence type="ECO:0000256" key="2">
    <source>
        <dbReference type="ARBA" id="ARBA00022679"/>
    </source>
</evidence>
<dbReference type="InterPro" id="IPR050306">
    <property type="entry name" value="PfkB_Carbo_kinase"/>
</dbReference>
<keyword evidence="5" id="KW-0067">ATP-binding</keyword>
<dbReference type="Proteomes" id="UP001328733">
    <property type="component" value="Unassembled WGS sequence"/>
</dbReference>
<name>A0AAW9QSS0_9CHRO</name>
<evidence type="ECO:0000256" key="3">
    <source>
        <dbReference type="ARBA" id="ARBA00022741"/>
    </source>
</evidence>
<evidence type="ECO:0000313" key="7">
    <source>
        <dbReference type="EMBL" id="MEG3436533.1"/>
    </source>
</evidence>
<dbReference type="InterPro" id="IPR029056">
    <property type="entry name" value="Ribokinase-like"/>
</dbReference>